<dbReference type="RefSeq" id="WP_072552527.1">
    <property type="nucleotide sequence ID" value="NZ_CP018153.1"/>
</dbReference>
<evidence type="ECO:0000313" key="2">
    <source>
        <dbReference type="EMBL" id="APG59877.1"/>
    </source>
</evidence>
<proteinExistence type="predicted"/>
<keyword evidence="3" id="KW-1185">Reference proteome</keyword>
<dbReference type="EMBL" id="CP018153">
    <property type="protein sequence ID" value="APG59877.1"/>
    <property type="molecule type" value="Genomic_DNA"/>
</dbReference>
<dbReference type="STRING" id="1913577.LPB144_05365"/>
<dbReference type="InterPro" id="IPR043749">
    <property type="entry name" value="DUF5694"/>
</dbReference>
<sequence length="273" mass="32113">MKFYALLFSLLFSLQLIAQENRTRVLSLGTFHFNFPNNDFVQTKNSNQIDVLQPHYQKEIEVIVEKIKKFKPTIIVIEGRASKQNQVDSLYNLYLKGEYELEREESQQIGFRLAKTIGIKKLYCVDEWGEFNQQVDKVLFGNDTLKQKNFTQYFEKNPDTSKRYTPAPIYKTEGIRNELIRLNDPNNIKKTLGNYLIGAFKYEEEKGDFFGVNFETGRWFNRNLKIFRNIQRIDAEPDDRILVIFGSGHMNILNLLFDSSPEFELVSTNKFLQ</sequence>
<dbReference type="Proteomes" id="UP000182510">
    <property type="component" value="Chromosome"/>
</dbReference>
<name>A0A1L3J421_9FLAO</name>
<accession>A0A1L3J421</accession>
<dbReference type="AlphaFoldDB" id="A0A1L3J421"/>
<protein>
    <recommendedName>
        <fullName evidence="4">TraB/GumN family protein</fullName>
    </recommendedName>
</protein>
<reference evidence="2 3" key="1">
    <citation type="submission" date="2016-11" db="EMBL/GenBank/DDBJ databases">
        <title>Gramella sp. LPB0144 isolated from marine environment.</title>
        <authorList>
            <person name="Kim E."/>
            <person name="Yi H."/>
        </authorList>
    </citation>
    <scope>NUCLEOTIDE SEQUENCE [LARGE SCALE GENOMIC DNA]</scope>
    <source>
        <strain evidence="2 3">LPB0144</strain>
    </source>
</reference>
<gene>
    <name evidence="2" type="ORF">LPB144_05365</name>
</gene>
<feature type="signal peptide" evidence="1">
    <location>
        <begin position="1"/>
        <end position="18"/>
    </location>
</feature>
<keyword evidence="1" id="KW-0732">Signal</keyword>
<dbReference type="Pfam" id="PF18950">
    <property type="entry name" value="DUF5694"/>
    <property type="match status" value="1"/>
</dbReference>
<dbReference type="KEGG" id="grl:LPB144_05365"/>
<feature type="chain" id="PRO_5010195080" description="TraB/GumN family protein" evidence="1">
    <location>
        <begin position="19"/>
        <end position="273"/>
    </location>
</feature>
<evidence type="ECO:0008006" key="4">
    <source>
        <dbReference type="Google" id="ProtNLM"/>
    </source>
</evidence>
<evidence type="ECO:0000313" key="3">
    <source>
        <dbReference type="Proteomes" id="UP000182510"/>
    </source>
</evidence>
<evidence type="ECO:0000256" key="1">
    <source>
        <dbReference type="SAM" id="SignalP"/>
    </source>
</evidence>
<organism evidence="2 3">
    <name type="scientific">Christiangramia salexigens</name>
    <dbReference type="NCBI Taxonomy" id="1913577"/>
    <lineage>
        <taxon>Bacteria</taxon>
        <taxon>Pseudomonadati</taxon>
        <taxon>Bacteroidota</taxon>
        <taxon>Flavobacteriia</taxon>
        <taxon>Flavobacteriales</taxon>
        <taxon>Flavobacteriaceae</taxon>
        <taxon>Christiangramia</taxon>
    </lineage>
</organism>